<gene>
    <name evidence="2" type="ORF">ACFO8M_04560</name>
</gene>
<feature type="transmembrane region" description="Helical" evidence="1">
    <location>
        <begin position="72"/>
        <end position="93"/>
    </location>
</feature>
<dbReference type="EMBL" id="JBHRWO010000004">
    <property type="protein sequence ID" value="MFC3491759.1"/>
    <property type="molecule type" value="Genomic_DNA"/>
</dbReference>
<protein>
    <submittedName>
        <fullName evidence="2">DUF485 domain-containing protein</fullName>
    </submittedName>
</protein>
<accession>A0ABV7PW79</accession>
<proteinExistence type="predicted"/>
<dbReference type="Proteomes" id="UP001595712">
    <property type="component" value="Unassembled WGS sequence"/>
</dbReference>
<dbReference type="Pfam" id="PF04341">
    <property type="entry name" value="DUF485"/>
    <property type="match status" value="1"/>
</dbReference>
<keyword evidence="1" id="KW-0812">Transmembrane</keyword>
<reference evidence="3" key="1">
    <citation type="journal article" date="2019" name="Int. J. Syst. Evol. Microbiol.">
        <title>The Global Catalogue of Microorganisms (GCM) 10K type strain sequencing project: providing services to taxonomists for standard genome sequencing and annotation.</title>
        <authorList>
            <consortium name="The Broad Institute Genomics Platform"/>
            <consortium name="The Broad Institute Genome Sequencing Center for Infectious Disease"/>
            <person name="Wu L."/>
            <person name="Ma J."/>
        </authorList>
    </citation>
    <scope>NUCLEOTIDE SEQUENCE [LARGE SCALE GENOMIC DNA]</scope>
    <source>
        <strain evidence="3">CGMCC 4.7396</strain>
    </source>
</reference>
<organism evidence="2 3">
    <name type="scientific">Glycomyces rhizosphaerae</name>
    <dbReference type="NCBI Taxonomy" id="2054422"/>
    <lineage>
        <taxon>Bacteria</taxon>
        <taxon>Bacillati</taxon>
        <taxon>Actinomycetota</taxon>
        <taxon>Actinomycetes</taxon>
        <taxon>Glycomycetales</taxon>
        <taxon>Glycomycetaceae</taxon>
        <taxon>Glycomyces</taxon>
    </lineage>
</organism>
<dbReference type="InterPro" id="IPR007436">
    <property type="entry name" value="DUF485"/>
</dbReference>
<keyword evidence="3" id="KW-1185">Reference proteome</keyword>
<dbReference type="RefSeq" id="WP_387971096.1">
    <property type="nucleotide sequence ID" value="NZ_JBHRWO010000004.1"/>
</dbReference>
<name>A0ABV7PW79_9ACTN</name>
<evidence type="ECO:0000313" key="3">
    <source>
        <dbReference type="Proteomes" id="UP001595712"/>
    </source>
</evidence>
<evidence type="ECO:0000256" key="1">
    <source>
        <dbReference type="SAM" id="Phobius"/>
    </source>
</evidence>
<sequence>MATTPTRDGPPPAVTDEQLAAMHDDPRFAELKRRLFRFIVPATVGFLAWYLLYVLLSAYARDFMGTVLFGNINVALILGLGQFLSTFAIAWGYSRYAARNYDSAAIELHDAIHYGEDR</sequence>
<evidence type="ECO:0000313" key="2">
    <source>
        <dbReference type="EMBL" id="MFC3491759.1"/>
    </source>
</evidence>
<dbReference type="PANTHER" id="PTHR38441">
    <property type="entry name" value="INTEGRAL MEMBRANE PROTEIN-RELATED"/>
    <property type="match status" value="1"/>
</dbReference>
<keyword evidence="1" id="KW-1133">Transmembrane helix</keyword>
<dbReference type="PANTHER" id="PTHR38441:SF1">
    <property type="entry name" value="MEMBRANE PROTEIN"/>
    <property type="match status" value="1"/>
</dbReference>
<keyword evidence="1" id="KW-0472">Membrane</keyword>
<comment type="caution">
    <text evidence="2">The sequence shown here is derived from an EMBL/GenBank/DDBJ whole genome shotgun (WGS) entry which is preliminary data.</text>
</comment>
<feature type="transmembrane region" description="Helical" evidence="1">
    <location>
        <begin position="35"/>
        <end position="60"/>
    </location>
</feature>